<dbReference type="AlphaFoldDB" id="A0A1F6V2I2"/>
<evidence type="ECO:0000313" key="2">
    <source>
        <dbReference type="Proteomes" id="UP000178985"/>
    </source>
</evidence>
<evidence type="ECO:0000313" key="1">
    <source>
        <dbReference type="EMBL" id="OGI63883.1"/>
    </source>
</evidence>
<proteinExistence type="predicted"/>
<protein>
    <submittedName>
        <fullName evidence="1">Uncharacterized protein</fullName>
    </submittedName>
</protein>
<reference evidence="1 2" key="1">
    <citation type="journal article" date="2016" name="Nat. Commun.">
        <title>Thousands of microbial genomes shed light on interconnected biogeochemical processes in an aquifer system.</title>
        <authorList>
            <person name="Anantharaman K."/>
            <person name="Brown C.T."/>
            <person name="Hug L.A."/>
            <person name="Sharon I."/>
            <person name="Castelle C.J."/>
            <person name="Probst A.J."/>
            <person name="Thomas B.C."/>
            <person name="Singh A."/>
            <person name="Wilkins M.J."/>
            <person name="Karaoz U."/>
            <person name="Brodie E.L."/>
            <person name="Williams K.H."/>
            <person name="Hubbard S.S."/>
            <person name="Banfield J.F."/>
        </authorList>
    </citation>
    <scope>NUCLEOTIDE SEQUENCE [LARGE SCALE GENOMIC DNA]</scope>
</reference>
<gene>
    <name evidence="1" type="ORF">A2733_01440</name>
</gene>
<accession>A0A1F6V2I2</accession>
<organism evidence="1 2">
    <name type="scientific">Candidatus Nomurabacteria bacterium RIFCSPHIGHO2_01_FULL_40_20</name>
    <dbReference type="NCBI Taxonomy" id="1801738"/>
    <lineage>
        <taxon>Bacteria</taxon>
        <taxon>Candidatus Nomuraibacteriota</taxon>
    </lineage>
</organism>
<sequence>MFMPHQLENRNCQNCHKDFTIEPDDFSFYKKIRVPPPTFCPECRLIRRLVWRNHRSLHKKPCSLCKKQVITMYPEGNEFSVLCNDCWTSDKWDPRDYAEKINWDVPFLSQFYKLLKNVPHLLNYRTGNLVNSDYTNYTLDNKNAYLSYSVIKCEDVSYSDSIDNSKDSIDNLGVQKLDQCSYNVDSEGNYNCHYVFRTKNCLDSLFLLDCHNCRDCFLSTGLRNKKYVFRNKQFTKVEYDKLMEDLQLNKFSELKKIKEEFKNLQENTIVKYANIVNSNNATGEFIINSNRVGESFDVRGSENIKYSFRVIDSKDIMDCAGVLGGELEYESVAPTANSSRQFFSMICLISADLEYSAFCKNCSDCFGCMELKNAEYCILNKQYTKEEYNKLVPKIKEHMNKMPYITKNNIPYKYGEFFPPEFSPWGYNETLAQEYFPLDKNTADEKSFNWVEREKRLYEITLKNSEIPDDIFEVTSDILKEVLECGHRGDCTHLCTGAFKIIESELSFLQRKNLPLPVLCPNCRHYERVGWRNPMKLWHRQCMCDKKHSNHKGKCEVEFETPYAPNKPEIVYCEKCYQREVY</sequence>
<comment type="caution">
    <text evidence="1">The sequence shown here is derived from an EMBL/GenBank/DDBJ whole genome shotgun (WGS) entry which is preliminary data.</text>
</comment>
<dbReference type="EMBL" id="MFTO01000011">
    <property type="protein sequence ID" value="OGI63883.1"/>
    <property type="molecule type" value="Genomic_DNA"/>
</dbReference>
<dbReference type="Proteomes" id="UP000178985">
    <property type="component" value="Unassembled WGS sequence"/>
</dbReference>
<name>A0A1F6V2I2_9BACT</name>